<feature type="domain" description="Transcriptional repressor Tup1 N-terminal" evidence="8">
    <location>
        <begin position="18"/>
        <end position="93"/>
    </location>
</feature>
<evidence type="ECO:0000313" key="9">
    <source>
        <dbReference type="EMBL" id="KXN70025.1"/>
    </source>
</evidence>
<keyword evidence="10" id="KW-1185">Reference proteome</keyword>
<dbReference type="InterPro" id="IPR013890">
    <property type="entry name" value="Tscrpt_rep_Tup1_N"/>
</dbReference>
<dbReference type="Gene3D" id="1.20.5.340">
    <property type="match status" value="1"/>
</dbReference>
<evidence type="ECO:0000256" key="5">
    <source>
        <dbReference type="ARBA" id="ARBA00023163"/>
    </source>
</evidence>
<dbReference type="AlphaFoldDB" id="A0A137P4U5"/>
<reference evidence="9 10" key="1">
    <citation type="journal article" date="2015" name="Genome Biol. Evol.">
        <title>Phylogenomic analyses indicate that early fungi evolved digesting cell walls of algal ancestors of land plants.</title>
        <authorList>
            <person name="Chang Y."/>
            <person name="Wang S."/>
            <person name="Sekimoto S."/>
            <person name="Aerts A.L."/>
            <person name="Choi C."/>
            <person name="Clum A."/>
            <person name="LaButti K.M."/>
            <person name="Lindquist E.A."/>
            <person name="Yee Ngan C."/>
            <person name="Ohm R.A."/>
            <person name="Salamov A.A."/>
            <person name="Grigoriev I.V."/>
            <person name="Spatafora J.W."/>
            <person name="Berbee M.L."/>
        </authorList>
    </citation>
    <scope>NUCLEOTIDE SEQUENCE [LARGE SCALE GENOMIC DNA]</scope>
    <source>
        <strain evidence="9 10">NRRL 28638</strain>
    </source>
</reference>
<evidence type="ECO:0000259" key="8">
    <source>
        <dbReference type="Pfam" id="PF08581"/>
    </source>
</evidence>
<dbReference type="PANTHER" id="PTHR19848:SF8">
    <property type="entry name" value="F-BOX AND WD REPEAT DOMAIN CONTAINING 7"/>
    <property type="match status" value="1"/>
</dbReference>
<feature type="repeat" description="WD" evidence="6">
    <location>
        <begin position="575"/>
        <end position="616"/>
    </location>
</feature>
<evidence type="ECO:0000256" key="2">
    <source>
        <dbReference type="ARBA" id="ARBA00022574"/>
    </source>
</evidence>
<dbReference type="PROSITE" id="PS50294">
    <property type="entry name" value="WD_REPEATS_REGION"/>
    <property type="match status" value="6"/>
</dbReference>
<feature type="compositionally biased region" description="Low complexity" evidence="7">
    <location>
        <begin position="192"/>
        <end position="203"/>
    </location>
</feature>
<keyword evidence="2 6" id="KW-0853">WD repeat</keyword>
<feature type="repeat" description="WD" evidence="6">
    <location>
        <begin position="445"/>
        <end position="479"/>
    </location>
</feature>
<dbReference type="Pfam" id="PF08581">
    <property type="entry name" value="Tup_N"/>
    <property type="match status" value="1"/>
</dbReference>
<evidence type="ECO:0000313" key="10">
    <source>
        <dbReference type="Proteomes" id="UP000070444"/>
    </source>
</evidence>
<evidence type="ECO:0000256" key="7">
    <source>
        <dbReference type="SAM" id="MobiDB-lite"/>
    </source>
</evidence>
<dbReference type="CDD" id="cd00200">
    <property type="entry name" value="WD40"/>
    <property type="match status" value="1"/>
</dbReference>
<evidence type="ECO:0000256" key="4">
    <source>
        <dbReference type="ARBA" id="ARBA00023015"/>
    </source>
</evidence>
<feature type="region of interest" description="Disordered" evidence="7">
    <location>
        <begin position="92"/>
        <end position="243"/>
    </location>
</feature>
<dbReference type="Pfam" id="PF00400">
    <property type="entry name" value="WD40"/>
    <property type="match status" value="7"/>
</dbReference>
<dbReference type="SUPFAM" id="SSF50978">
    <property type="entry name" value="WD40 repeat-like"/>
    <property type="match status" value="1"/>
</dbReference>
<gene>
    <name evidence="9" type="ORF">CONCODRAFT_79038</name>
</gene>
<accession>A0A137P4U5</accession>
<keyword evidence="5" id="KW-0804">Transcription</keyword>
<name>A0A137P4U5_CONC2</name>
<dbReference type="PRINTS" id="PR00320">
    <property type="entry name" value="GPROTEINBRPT"/>
</dbReference>
<feature type="compositionally biased region" description="Polar residues" evidence="7">
    <location>
        <begin position="92"/>
        <end position="106"/>
    </location>
</feature>
<feature type="repeat" description="WD" evidence="6">
    <location>
        <begin position="480"/>
        <end position="521"/>
    </location>
</feature>
<dbReference type="InterPro" id="IPR036322">
    <property type="entry name" value="WD40_repeat_dom_sf"/>
</dbReference>
<evidence type="ECO:0000256" key="1">
    <source>
        <dbReference type="ARBA" id="ARBA00022491"/>
    </source>
</evidence>
<dbReference type="SMART" id="SM00320">
    <property type="entry name" value="WD40"/>
    <property type="match status" value="7"/>
</dbReference>
<proteinExistence type="predicted"/>
<sequence>MANPYPHHSASANGSSNRMNDLLDAVKNDYAALNHEVALLRQQREEIERQMTVHINEATTISQNIFDLERTHANLKKQYEEEINHLRRQLDGRNSATGSRSNNPHGGSNLPPASFLPHNQSAANDPAQLKANYSNFPPPSVPPPSSQPHDAPSINSLAHHALSQSVNKRPRKDEPPTHQPNNSKPGFGGPPSHGHSSNPSGHPNVKLESSGIPLPPQYAMEHHQVQGMRQGSISHHPMHHPEHIQPSARAPIRHPTNSHPGPSAFGEIDPDTVATQYKKEGDNWFAIFNPKVPRNLNVDLVHTLDHDSVVCCVRFSHDGNLLATGCNRTAQIYDVSSARKLYELVDDSVKEDNLYIRAVCFSPDGKFLATGGEDHKIRIWDIQAKRVCSMFTGHTSDIYSLEFSNNGRLLVSGSGDKSVRVWDMESNQLKSKFIIESTNIKDPGVTCVAISPDSRYIAAGSLDKFVRVWDVQQDRILNIFEGHKDGVYSVAFSPDGKSLISGSLDNSLKLWQVGPNRASTMGSVTPSTCIANFIGHKDFVLSVACSPCGKWAMSGSKDRSIQFWDMKTHQTQFMLQGHKNSVISVAFSPKGTLFATGSGDLKARVWSYKPYNNMEK</sequence>
<feature type="repeat" description="WD" evidence="6">
    <location>
        <begin position="349"/>
        <end position="390"/>
    </location>
</feature>
<dbReference type="EMBL" id="KQ964515">
    <property type="protein sequence ID" value="KXN70025.1"/>
    <property type="molecule type" value="Genomic_DNA"/>
</dbReference>
<feature type="compositionally biased region" description="Pro residues" evidence="7">
    <location>
        <begin position="136"/>
        <end position="146"/>
    </location>
</feature>
<keyword evidence="4" id="KW-0805">Transcription regulation</keyword>
<keyword evidence="3" id="KW-0677">Repeat</keyword>
<keyword evidence="1" id="KW-0678">Repressor</keyword>
<dbReference type="InterPro" id="IPR001680">
    <property type="entry name" value="WD40_rpt"/>
</dbReference>
<dbReference type="Proteomes" id="UP000070444">
    <property type="component" value="Unassembled WGS sequence"/>
</dbReference>
<dbReference type="PANTHER" id="PTHR19848">
    <property type="entry name" value="WD40 REPEAT PROTEIN"/>
    <property type="match status" value="1"/>
</dbReference>
<protein>
    <submittedName>
        <fullName evidence="9">WD40 repeat-like protein</fullName>
    </submittedName>
</protein>
<dbReference type="InterPro" id="IPR020472">
    <property type="entry name" value="WD40_PAC1"/>
</dbReference>
<evidence type="ECO:0000256" key="6">
    <source>
        <dbReference type="PROSITE-ProRule" id="PRU00221"/>
    </source>
</evidence>
<feature type="repeat" description="WD" evidence="6">
    <location>
        <begin position="391"/>
        <end position="432"/>
    </location>
</feature>
<dbReference type="OrthoDB" id="17410at2759"/>
<organism evidence="9 10">
    <name type="scientific">Conidiobolus coronatus (strain ATCC 28846 / CBS 209.66 / NRRL 28638)</name>
    <name type="common">Delacroixia coronata</name>
    <dbReference type="NCBI Taxonomy" id="796925"/>
    <lineage>
        <taxon>Eukaryota</taxon>
        <taxon>Fungi</taxon>
        <taxon>Fungi incertae sedis</taxon>
        <taxon>Zoopagomycota</taxon>
        <taxon>Entomophthoromycotina</taxon>
        <taxon>Entomophthoromycetes</taxon>
        <taxon>Entomophthorales</taxon>
        <taxon>Ancylistaceae</taxon>
        <taxon>Conidiobolus</taxon>
    </lineage>
</organism>
<dbReference type="PROSITE" id="PS50082">
    <property type="entry name" value="WD_REPEATS_2"/>
    <property type="match status" value="6"/>
</dbReference>
<dbReference type="STRING" id="796925.A0A137P4U5"/>
<dbReference type="PROSITE" id="PS00678">
    <property type="entry name" value="WD_REPEATS_1"/>
    <property type="match status" value="4"/>
</dbReference>
<feature type="repeat" description="WD" evidence="6">
    <location>
        <begin position="533"/>
        <end position="574"/>
    </location>
</feature>
<dbReference type="Gene3D" id="2.130.10.10">
    <property type="entry name" value="YVTN repeat-like/Quinoprotein amine dehydrogenase"/>
    <property type="match status" value="1"/>
</dbReference>
<dbReference type="InterPro" id="IPR019775">
    <property type="entry name" value="WD40_repeat_CS"/>
</dbReference>
<dbReference type="OMA" id="NGMMQKK"/>
<evidence type="ECO:0000256" key="3">
    <source>
        <dbReference type="ARBA" id="ARBA00022737"/>
    </source>
</evidence>
<dbReference type="InterPro" id="IPR015943">
    <property type="entry name" value="WD40/YVTN_repeat-like_dom_sf"/>
</dbReference>